<evidence type="ECO:0000313" key="6">
    <source>
        <dbReference type="Proteomes" id="UP000036890"/>
    </source>
</evidence>
<dbReference type="Proteomes" id="UP000036890">
    <property type="component" value="Unassembled WGS sequence"/>
</dbReference>
<dbReference type="InterPro" id="IPR003018">
    <property type="entry name" value="GAF"/>
</dbReference>
<dbReference type="SMART" id="SM00065">
    <property type="entry name" value="GAF"/>
    <property type="match status" value="1"/>
</dbReference>
<protein>
    <recommendedName>
        <fullName evidence="2">diguanylate cyclase</fullName>
        <ecNumber evidence="2">2.7.7.65</ecNumber>
    </recommendedName>
</protein>
<dbReference type="PANTHER" id="PTHR45138:SF9">
    <property type="entry name" value="DIGUANYLATE CYCLASE DGCM-RELATED"/>
    <property type="match status" value="1"/>
</dbReference>
<dbReference type="Pfam" id="PF01590">
    <property type="entry name" value="GAF"/>
    <property type="match status" value="1"/>
</dbReference>
<dbReference type="GO" id="GO:1902201">
    <property type="term" value="P:negative regulation of bacterial-type flagellum-dependent cell motility"/>
    <property type="evidence" value="ECO:0007669"/>
    <property type="project" value="TreeGrafter"/>
</dbReference>
<dbReference type="PANTHER" id="PTHR45138">
    <property type="entry name" value="REGULATORY COMPONENTS OF SENSORY TRANSDUCTION SYSTEM"/>
    <property type="match status" value="1"/>
</dbReference>
<dbReference type="PROSITE" id="PS50887">
    <property type="entry name" value="GGDEF"/>
    <property type="match status" value="1"/>
</dbReference>
<dbReference type="CDD" id="cd01949">
    <property type="entry name" value="GGDEF"/>
    <property type="match status" value="1"/>
</dbReference>
<dbReference type="InterPro" id="IPR029787">
    <property type="entry name" value="Nucleotide_cyclase"/>
</dbReference>
<dbReference type="AlphaFoldDB" id="A0A0L8AE91"/>
<dbReference type="Gene3D" id="3.30.450.40">
    <property type="match status" value="1"/>
</dbReference>
<name>A0A0L8AE91_9GAMM</name>
<dbReference type="EMBL" id="AJLO02000008">
    <property type="protein sequence ID" value="KOF00596.1"/>
    <property type="molecule type" value="Genomic_DNA"/>
</dbReference>
<dbReference type="NCBIfam" id="TIGR00254">
    <property type="entry name" value="GGDEF"/>
    <property type="match status" value="1"/>
</dbReference>
<sequence>MIKPDKPANEALRLEALYRYRILDSQREKSFDDLVAIAKAVCGTSMAAVTLIDVERQWFKSIQGIDAAENLRSESMCGHAILQPQEIMVVEDALQDIRFHDNPVVTGDPHIRFYAGAPLISSDGLPLGTLCVFDAHPQHLPSDKAEALAALSRQVMLVMELRRFALDIQKHMLERDDYERLLSEYQDVLLAQNADLAEQSRTDALTGLPNRRAMAAALEEAVAEIDGQPGLACVALLDIDHFKHINDFQGHATGDRVLAELGVLLRSHFAGRGMAARYGGEEFVAVMPGTDLHTAELQCEFLRLAVADLPLGFPVTISIGVAQHQAGESVDDMLARADKALYRAKGNGRNRVERAG</sequence>
<dbReference type="InterPro" id="IPR000160">
    <property type="entry name" value="GGDEF_dom"/>
</dbReference>
<dbReference type="InterPro" id="IPR029016">
    <property type="entry name" value="GAF-like_dom_sf"/>
</dbReference>
<dbReference type="SUPFAM" id="SSF55073">
    <property type="entry name" value="Nucleotide cyclase"/>
    <property type="match status" value="1"/>
</dbReference>
<dbReference type="GO" id="GO:0052621">
    <property type="term" value="F:diguanylate cyclase activity"/>
    <property type="evidence" value="ECO:0007669"/>
    <property type="project" value="UniProtKB-EC"/>
</dbReference>
<dbReference type="SUPFAM" id="SSF55781">
    <property type="entry name" value="GAF domain-like"/>
    <property type="match status" value="1"/>
</dbReference>
<dbReference type="Pfam" id="PF00990">
    <property type="entry name" value="GGDEF"/>
    <property type="match status" value="1"/>
</dbReference>
<comment type="caution">
    <text evidence="5">The sequence shown here is derived from an EMBL/GenBank/DDBJ whole genome shotgun (WGS) entry which is preliminary data.</text>
</comment>
<evidence type="ECO:0000256" key="1">
    <source>
        <dbReference type="ARBA" id="ARBA00001946"/>
    </source>
</evidence>
<dbReference type="InterPro" id="IPR043128">
    <property type="entry name" value="Rev_trsase/Diguanyl_cyclase"/>
</dbReference>
<dbReference type="GeneID" id="86936194"/>
<evidence type="ECO:0000256" key="3">
    <source>
        <dbReference type="ARBA" id="ARBA00034247"/>
    </source>
</evidence>
<gene>
    <name evidence="5" type="ORF">W7K_03935</name>
</gene>
<dbReference type="EC" id="2.7.7.65" evidence="2"/>
<dbReference type="GO" id="GO:0043709">
    <property type="term" value="P:cell adhesion involved in single-species biofilm formation"/>
    <property type="evidence" value="ECO:0007669"/>
    <property type="project" value="TreeGrafter"/>
</dbReference>
<dbReference type="Gene3D" id="3.30.70.270">
    <property type="match status" value="1"/>
</dbReference>
<dbReference type="GO" id="GO:0005886">
    <property type="term" value="C:plasma membrane"/>
    <property type="evidence" value="ECO:0007669"/>
    <property type="project" value="TreeGrafter"/>
</dbReference>
<dbReference type="InterPro" id="IPR050469">
    <property type="entry name" value="Diguanylate_Cyclase"/>
</dbReference>
<evidence type="ECO:0000259" key="4">
    <source>
        <dbReference type="PROSITE" id="PS50887"/>
    </source>
</evidence>
<evidence type="ECO:0000256" key="2">
    <source>
        <dbReference type="ARBA" id="ARBA00012528"/>
    </source>
</evidence>
<dbReference type="OrthoDB" id="9803824at2"/>
<reference evidence="5 6" key="1">
    <citation type="journal article" date="2012" name="J. Bacteriol.">
        <title>Genome sequence of a novel nicotine-degrading strain, Pseudomonas geniculata N1.</title>
        <authorList>
            <person name="Tang H."/>
            <person name="Yu H."/>
            <person name="Tai C."/>
            <person name="Huang K."/>
            <person name="Liu Y."/>
            <person name="Wang L."/>
            <person name="Yao Y."/>
            <person name="Wu G."/>
            <person name="Xu P."/>
        </authorList>
    </citation>
    <scope>NUCLEOTIDE SEQUENCE [LARGE SCALE GENOMIC DNA]</scope>
    <source>
        <strain evidence="5 6">N1</strain>
    </source>
</reference>
<dbReference type="RefSeq" id="WP_010486387.1">
    <property type="nucleotide sequence ID" value="NZ_AJLO02000008.1"/>
</dbReference>
<dbReference type="SMART" id="SM00267">
    <property type="entry name" value="GGDEF"/>
    <property type="match status" value="1"/>
</dbReference>
<accession>A0A0L8AE91</accession>
<comment type="cofactor">
    <cofactor evidence="1">
        <name>Mg(2+)</name>
        <dbReference type="ChEBI" id="CHEBI:18420"/>
    </cofactor>
</comment>
<feature type="domain" description="GGDEF" evidence="4">
    <location>
        <begin position="230"/>
        <end position="356"/>
    </location>
</feature>
<evidence type="ECO:0000313" key="5">
    <source>
        <dbReference type="EMBL" id="KOF00596.1"/>
    </source>
</evidence>
<comment type="catalytic activity">
    <reaction evidence="3">
        <text>2 GTP = 3',3'-c-di-GMP + 2 diphosphate</text>
        <dbReference type="Rhea" id="RHEA:24898"/>
        <dbReference type="ChEBI" id="CHEBI:33019"/>
        <dbReference type="ChEBI" id="CHEBI:37565"/>
        <dbReference type="ChEBI" id="CHEBI:58805"/>
        <dbReference type="EC" id="2.7.7.65"/>
    </reaction>
</comment>
<proteinExistence type="predicted"/>
<dbReference type="FunFam" id="3.30.70.270:FF:000001">
    <property type="entry name" value="Diguanylate cyclase domain protein"/>
    <property type="match status" value="1"/>
</dbReference>
<organism evidence="5 6">
    <name type="scientific">Stenotrophomonas geniculata N1</name>
    <dbReference type="NCBI Taxonomy" id="1167641"/>
    <lineage>
        <taxon>Bacteria</taxon>
        <taxon>Pseudomonadati</taxon>
        <taxon>Pseudomonadota</taxon>
        <taxon>Gammaproteobacteria</taxon>
        <taxon>Lysobacterales</taxon>
        <taxon>Lysobacteraceae</taxon>
        <taxon>Stenotrophomonas</taxon>
    </lineage>
</organism>